<accession>A0A6S7HU02</accession>
<dbReference type="Proteomes" id="UP001152795">
    <property type="component" value="Unassembled WGS sequence"/>
</dbReference>
<evidence type="ECO:0000313" key="2">
    <source>
        <dbReference type="Proteomes" id="UP001152795"/>
    </source>
</evidence>
<sequence>MDEGHTLENSVIIEDYFAYPQSNNNEEEHLTSKAVNLIYSAKEFAWEGSLEELKALKKLSIVCDGHNQSLVEKLEKLATMNTDKLNTNNELRHEGNMAGESKKSHSLLACNADSYSQQTNNVSEYEPEKTLLLQGLYITNQAYRS</sequence>
<dbReference type="EMBL" id="CACRXK020005982">
    <property type="protein sequence ID" value="CAB4007987.1"/>
    <property type="molecule type" value="Genomic_DNA"/>
</dbReference>
<comment type="caution">
    <text evidence="1">The sequence shown here is derived from an EMBL/GenBank/DDBJ whole genome shotgun (WGS) entry which is preliminary data.</text>
</comment>
<evidence type="ECO:0000313" key="1">
    <source>
        <dbReference type="EMBL" id="CAB4007987.1"/>
    </source>
</evidence>
<reference evidence="1" key="1">
    <citation type="submission" date="2020-04" db="EMBL/GenBank/DDBJ databases">
        <authorList>
            <person name="Alioto T."/>
            <person name="Alioto T."/>
            <person name="Gomez Garrido J."/>
        </authorList>
    </citation>
    <scope>NUCLEOTIDE SEQUENCE</scope>
    <source>
        <strain evidence="1">A484AB</strain>
    </source>
</reference>
<name>A0A6S7HU02_PARCT</name>
<organism evidence="1 2">
    <name type="scientific">Paramuricea clavata</name>
    <name type="common">Red gorgonian</name>
    <name type="synonym">Violescent sea-whip</name>
    <dbReference type="NCBI Taxonomy" id="317549"/>
    <lineage>
        <taxon>Eukaryota</taxon>
        <taxon>Metazoa</taxon>
        <taxon>Cnidaria</taxon>
        <taxon>Anthozoa</taxon>
        <taxon>Octocorallia</taxon>
        <taxon>Malacalcyonacea</taxon>
        <taxon>Plexauridae</taxon>
        <taxon>Paramuricea</taxon>
    </lineage>
</organism>
<dbReference type="AlphaFoldDB" id="A0A6S7HU02"/>
<keyword evidence="2" id="KW-1185">Reference proteome</keyword>
<protein>
    <submittedName>
        <fullName evidence="1">Uncharacterized protein</fullName>
    </submittedName>
</protein>
<proteinExistence type="predicted"/>
<gene>
    <name evidence="1" type="ORF">PACLA_8A085441</name>
</gene>